<keyword evidence="7" id="KW-0472">Membrane</keyword>
<evidence type="ECO:0000259" key="9">
    <source>
        <dbReference type="PROSITE" id="PS50011"/>
    </source>
</evidence>
<evidence type="ECO:0000256" key="1">
    <source>
        <dbReference type="ARBA" id="ARBA00004613"/>
    </source>
</evidence>
<dbReference type="InterPro" id="IPR011009">
    <property type="entry name" value="Kinase-like_dom_sf"/>
</dbReference>
<dbReference type="PROSITE" id="PS00107">
    <property type="entry name" value="PROTEIN_KINASE_ATP"/>
    <property type="match status" value="1"/>
</dbReference>
<dbReference type="PROSITE" id="PS50011">
    <property type="entry name" value="PROTEIN_KINASE_DOM"/>
    <property type="match status" value="1"/>
</dbReference>
<name>A0A5J5C2P3_9ASTE</name>
<keyword evidence="3 8" id="KW-0732">Signal</keyword>
<organism evidence="11 12">
    <name type="scientific">Nyssa sinensis</name>
    <dbReference type="NCBI Taxonomy" id="561372"/>
    <lineage>
        <taxon>Eukaryota</taxon>
        <taxon>Viridiplantae</taxon>
        <taxon>Streptophyta</taxon>
        <taxon>Embryophyta</taxon>
        <taxon>Tracheophyta</taxon>
        <taxon>Spermatophyta</taxon>
        <taxon>Magnoliopsida</taxon>
        <taxon>eudicotyledons</taxon>
        <taxon>Gunneridae</taxon>
        <taxon>Pentapetalae</taxon>
        <taxon>asterids</taxon>
        <taxon>Cornales</taxon>
        <taxon>Nyssaceae</taxon>
        <taxon>Nyssa</taxon>
    </lineage>
</organism>
<evidence type="ECO:0000256" key="4">
    <source>
        <dbReference type="ARBA" id="ARBA00022737"/>
    </source>
</evidence>
<feature type="domain" description="Gnk2-homologous" evidence="10">
    <location>
        <begin position="131"/>
        <end position="236"/>
    </location>
</feature>
<feature type="domain" description="Protein kinase" evidence="9">
    <location>
        <begin position="350"/>
        <end position="393"/>
    </location>
</feature>
<dbReference type="EMBL" id="CM018032">
    <property type="protein sequence ID" value="KAA8547791.1"/>
    <property type="molecule type" value="Genomic_DNA"/>
</dbReference>
<evidence type="ECO:0000313" key="12">
    <source>
        <dbReference type="Proteomes" id="UP000325577"/>
    </source>
</evidence>
<dbReference type="SUPFAM" id="SSF56112">
    <property type="entry name" value="Protein kinase-like (PK-like)"/>
    <property type="match status" value="1"/>
</dbReference>
<dbReference type="Proteomes" id="UP000325577">
    <property type="component" value="Linkage Group LG1"/>
</dbReference>
<dbReference type="CDD" id="cd23509">
    <property type="entry name" value="Gnk2-like"/>
    <property type="match status" value="2"/>
</dbReference>
<evidence type="ECO:0000313" key="11">
    <source>
        <dbReference type="EMBL" id="KAA8547791.1"/>
    </source>
</evidence>
<dbReference type="InterPro" id="IPR038408">
    <property type="entry name" value="GNK2_sf"/>
</dbReference>
<evidence type="ECO:0000259" key="10">
    <source>
        <dbReference type="PROSITE" id="PS51473"/>
    </source>
</evidence>
<proteinExistence type="inferred from homology"/>
<keyword evidence="12" id="KW-1185">Reference proteome</keyword>
<gene>
    <name evidence="11" type="ORF">F0562_004220</name>
</gene>
<sequence length="393" mass="42580">MFLSPLSCFLLLSLHLALAYENPRYIDCEDATTPYTANSTFSANLALALDTIENTTSATGFNATTAGNTTTPVAALALCRNSLSSSDCQTCVDAATLGIRQVCPNQTEAQVWYTLCMVRYSKVDFINKPDNTIALMIYNVRDAPNQDSYDPTVKMLMQRLSYAAGLSNNRSAVGRTSMVGNRSIYGYVDCTRDITGDDCTTCLSFAIEAIPSCCSGKWAGWIATPTCNIQFNMDPEHEDWINAPEIVMNTSVAPVPEPGPPSMVVKPGSDGGGGVEKDLVIGISVAVVMTFILVVGLVVVVRSRSMRSERVEKEGRVVGEDTEEMMMIEDGGMNSIFYDLDVLVTATDNFSHTNWLGGGGFGTVYKGKMPDGKEIAVKKLAATFNARNRRVFQ</sequence>
<keyword evidence="6" id="KW-0067">ATP-binding</keyword>
<evidence type="ECO:0000256" key="7">
    <source>
        <dbReference type="SAM" id="Phobius"/>
    </source>
</evidence>
<dbReference type="OrthoDB" id="1703116at2759"/>
<dbReference type="GO" id="GO:0005524">
    <property type="term" value="F:ATP binding"/>
    <property type="evidence" value="ECO:0007669"/>
    <property type="project" value="UniProtKB-UniRule"/>
</dbReference>
<dbReference type="PANTHER" id="PTHR32411:SF43">
    <property type="entry name" value="CYSTEINE-RICH REPEAT SECRETORY PROTEIN 38"/>
    <property type="match status" value="1"/>
</dbReference>
<accession>A0A5J5C2P3</accession>
<reference evidence="11 12" key="1">
    <citation type="submission" date="2019-09" db="EMBL/GenBank/DDBJ databases">
        <title>A chromosome-level genome assembly of the Chinese tupelo Nyssa sinensis.</title>
        <authorList>
            <person name="Yang X."/>
            <person name="Kang M."/>
            <person name="Yang Y."/>
            <person name="Xiong H."/>
            <person name="Wang M."/>
            <person name="Zhang Z."/>
            <person name="Wang Z."/>
            <person name="Wu H."/>
            <person name="Ma T."/>
            <person name="Liu J."/>
            <person name="Xi Z."/>
        </authorList>
    </citation>
    <scope>NUCLEOTIDE SEQUENCE [LARGE SCALE GENOMIC DNA]</scope>
    <source>
        <strain evidence="11">J267</strain>
        <tissue evidence="11">Leaf</tissue>
    </source>
</reference>
<evidence type="ECO:0008006" key="13">
    <source>
        <dbReference type="Google" id="ProtNLM"/>
    </source>
</evidence>
<dbReference type="AlphaFoldDB" id="A0A5J5C2P3"/>
<dbReference type="Pfam" id="PF01657">
    <property type="entry name" value="Stress-antifung"/>
    <property type="match status" value="2"/>
</dbReference>
<dbReference type="GO" id="GO:0004672">
    <property type="term" value="F:protein kinase activity"/>
    <property type="evidence" value="ECO:0007669"/>
    <property type="project" value="InterPro"/>
</dbReference>
<feature type="transmembrane region" description="Helical" evidence="7">
    <location>
        <begin position="279"/>
        <end position="301"/>
    </location>
</feature>
<keyword evidence="4" id="KW-0677">Repeat</keyword>
<dbReference type="InterPro" id="IPR002902">
    <property type="entry name" value="GNK2"/>
</dbReference>
<dbReference type="GO" id="GO:0005576">
    <property type="term" value="C:extracellular region"/>
    <property type="evidence" value="ECO:0007669"/>
    <property type="project" value="UniProtKB-SubCell"/>
</dbReference>
<comment type="subcellular location">
    <subcellularLocation>
        <location evidence="1">Secreted</location>
    </subcellularLocation>
</comment>
<feature type="domain" description="Gnk2-homologous" evidence="10">
    <location>
        <begin position="22"/>
        <end position="125"/>
    </location>
</feature>
<evidence type="ECO:0000256" key="2">
    <source>
        <dbReference type="ARBA" id="ARBA00022525"/>
    </source>
</evidence>
<keyword evidence="2" id="KW-0964">Secreted</keyword>
<evidence type="ECO:0000256" key="6">
    <source>
        <dbReference type="PROSITE-ProRule" id="PRU10141"/>
    </source>
</evidence>
<dbReference type="PROSITE" id="PS51473">
    <property type="entry name" value="GNK2"/>
    <property type="match status" value="2"/>
</dbReference>
<dbReference type="PANTHER" id="PTHR32411">
    <property type="entry name" value="CYSTEINE-RICH REPEAT SECRETORY PROTEIN 38-RELATED"/>
    <property type="match status" value="1"/>
</dbReference>
<dbReference type="Gene3D" id="3.30.200.20">
    <property type="entry name" value="Phosphorylase Kinase, domain 1"/>
    <property type="match status" value="1"/>
</dbReference>
<dbReference type="InterPro" id="IPR017441">
    <property type="entry name" value="Protein_kinase_ATP_BS"/>
</dbReference>
<evidence type="ECO:0000256" key="3">
    <source>
        <dbReference type="ARBA" id="ARBA00022729"/>
    </source>
</evidence>
<dbReference type="InterPro" id="IPR050581">
    <property type="entry name" value="CRR_secretory_protein"/>
</dbReference>
<keyword evidence="6" id="KW-0547">Nucleotide-binding</keyword>
<evidence type="ECO:0000256" key="8">
    <source>
        <dbReference type="SAM" id="SignalP"/>
    </source>
</evidence>
<dbReference type="InterPro" id="IPR000719">
    <property type="entry name" value="Prot_kinase_dom"/>
</dbReference>
<feature type="binding site" evidence="6">
    <location>
        <position position="379"/>
    </location>
    <ligand>
        <name>ATP</name>
        <dbReference type="ChEBI" id="CHEBI:30616"/>
    </ligand>
</feature>
<comment type="similarity">
    <text evidence="5">Belongs to the cysteine-rich repeat secretory protein family.</text>
</comment>
<feature type="chain" id="PRO_5023918880" description="Gnk2-homologous domain-containing protein" evidence="8">
    <location>
        <begin position="20"/>
        <end position="393"/>
    </location>
</feature>
<keyword evidence="7" id="KW-0812">Transmembrane</keyword>
<dbReference type="Gene3D" id="3.30.430.20">
    <property type="entry name" value="Gnk2 domain, C-X8-C-X2-C motif"/>
    <property type="match status" value="2"/>
</dbReference>
<feature type="signal peptide" evidence="8">
    <location>
        <begin position="1"/>
        <end position="19"/>
    </location>
</feature>
<protein>
    <recommendedName>
        <fullName evidence="13">Gnk2-homologous domain-containing protein</fullName>
    </recommendedName>
</protein>
<evidence type="ECO:0000256" key="5">
    <source>
        <dbReference type="ARBA" id="ARBA00038515"/>
    </source>
</evidence>
<keyword evidence="7" id="KW-1133">Transmembrane helix</keyword>